<name>A0A918DME4_9ALTE</name>
<evidence type="ECO:0000256" key="5">
    <source>
        <dbReference type="ARBA" id="ARBA00022676"/>
    </source>
</evidence>
<evidence type="ECO:0000259" key="11">
    <source>
        <dbReference type="Pfam" id="PF21226"/>
    </source>
</evidence>
<evidence type="ECO:0000256" key="4">
    <source>
        <dbReference type="ARBA" id="ARBA00020295"/>
    </source>
</evidence>
<feature type="domain" description="MalQ N-terminal beta-sandwich" evidence="11">
    <location>
        <begin position="67"/>
        <end position="165"/>
    </location>
</feature>
<evidence type="ECO:0000256" key="10">
    <source>
        <dbReference type="RuleBase" id="RU361207"/>
    </source>
</evidence>
<evidence type="ECO:0000313" key="13">
    <source>
        <dbReference type="Proteomes" id="UP000606935"/>
    </source>
</evidence>
<dbReference type="AlphaFoldDB" id="A0A918DME4"/>
<organism evidence="12 13">
    <name type="scientific">Bowmanella pacifica</name>
    <dbReference type="NCBI Taxonomy" id="502051"/>
    <lineage>
        <taxon>Bacteria</taxon>
        <taxon>Pseudomonadati</taxon>
        <taxon>Pseudomonadota</taxon>
        <taxon>Gammaproteobacteria</taxon>
        <taxon>Alteromonadales</taxon>
        <taxon>Alteromonadaceae</taxon>
        <taxon>Bowmanella</taxon>
    </lineage>
</organism>
<dbReference type="EMBL" id="BMLS01000012">
    <property type="protein sequence ID" value="GGO75312.1"/>
    <property type="molecule type" value="Genomic_DNA"/>
</dbReference>
<dbReference type="Pfam" id="PF21226">
    <property type="entry name" value="MalQ_N"/>
    <property type="match status" value="1"/>
</dbReference>
<dbReference type="PANTHER" id="PTHR32438:SF5">
    <property type="entry name" value="4-ALPHA-GLUCANOTRANSFERASE DPE1, CHLOROPLASTIC_AMYLOPLASTIC"/>
    <property type="match status" value="1"/>
</dbReference>
<evidence type="ECO:0000256" key="9">
    <source>
        <dbReference type="ARBA" id="ARBA00031501"/>
    </source>
</evidence>
<dbReference type="Proteomes" id="UP000606935">
    <property type="component" value="Unassembled WGS sequence"/>
</dbReference>
<dbReference type="Pfam" id="PF02446">
    <property type="entry name" value="Glyco_hydro_77"/>
    <property type="match status" value="1"/>
</dbReference>
<evidence type="ECO:0000256" key="6">
    <source>
        <dbReference type="ARBA" id="ARBA00022679"/>
    </source>
</evidence>
<evidence type="ECO:0000256" key="1">
    <source>
        <dbReference type="ARBA" id="ARBA00000439"/>
    </source>
</evidence>
<proteinExistence type="inferred from homology"/>
<dbReference type="NCBIfam" id="TIGR00217">
    <property type="entry name" value="malQ"/>
    <property type="match status" value="1"/>
</dbReference>
<gene>
    <name evidence="12" type="primary">malQ</name>
    <name evidence="12" type="ORF">GCM10010982_40130</name>
</gene>
<protein>
    <recommendedName>
        <fullName evidence="4 10">4-alpha-glucanotransferase</fullName>
        <ecNumber evidence="3 10">2.4.1.25</ecNumber>
    </recommendedName>
    <alternativeName>
        <fullName evidence="8 10">Amylomaltase</fullName>
    </alternativeName>
    <alternativeName>
        <fullName evidence="9 10">Disproportionating enzyme</fullName>
    </alternativeName>
</protein>
<comment type="similarity">
    <text evidence="2 10">Belongs to the disproportionating enzyme family.</text>
</comment>
<dbReference type="SUPFAM" id="SSF51445">
    <property type="entry name" value="(Trans)glycosidases"/>
    <property type="match status" value="1"/>
</dbReference>
<sequence>MNQSVIDRLLEIRGIESEYVDAWGKPAHIDPASKVKLLAAMGYPVDDENALMDKLEQERQQVWWRALDPVQVNRADEPLLFTVRLPIELVNDNYLLRLNCEQGEVIEQNLVPSDGELINVGDVQDDEFQEYLLCFNSQLPIGYHQLSLLAEDEQVLAVMRWIVAPKACYSPPAIAAGDKVWGLSVQLYCLRSENNWGVGDFSDLCLLLEKAAGQGAHFIGLNPIHALYPANPGACSPYSPSSRRWLNIIYLDVTAIEGFAQPTIQSVCLQADFQQKLAQARASEYVDYPLVTELKLAVLAPLYTEFRDSDLASNTALAKRFKAFIQEGGESLRMFATYEALQAHFKAQGLPYWGWPVFPASYSEFHKPKVQAFAKKHAEQVLFYQFLQWQAARQLDKAHEVAASHAMCIGLYRDLAVGVSEGSAEIWGNQSLYATNASIGAPPDVLGPLGQNWGLPPMDPQQLYQQGYQPIIDLFAANMRSCGALRIDHVMALLRLWWVAKGDSAKQGGYVYYPVDDLLGILALESQRNKVMVIGEDLGTVPDAIRSKLADNGIYSYRVFFFEQAQDGGFFSPAHYPVQSMSTLTTHDMPTLTGYWHCLDLELGQRLGLYPCEELSQGLFHARHDNKQRILDSLHGHGSIDDTISAQVEQVGMSRALNHGMQVHMAKGSSALLSLQLEDWLEMEAPVNVPGTSEEYPNWRRKLSKPLEVLFRDPALTELGLKLTEARQKAAQHSPR</sequence>
<keyword evidence="13" id="KW-1185">Reference proteome</keyword>
<dbReference type="NCBIfam" id="NF008274">
    <property type="entry name" value="PRK11052.1"/>
    <property type="match status" value="1"/>
</dbReference>
<dbReference type="Gene3D" id="3.20.20.80">
    <property type="entry name" value="Glycosidases"/>
    <property type="match status" value="1"/>
</dbReference>
<dbReference type="InterPro" id="IPR003385">
    <property type="entry name" value="Glyco_hydro_77"/>
</dbReference>
<evidence type="ECO:0000256" key="8">
    <source>
        <dbReference type="ARBA" id="ARBA00031423"/>
    </source>
</evidence>
<reference evidence="12" key="1">
    <citation type="journal article" date="2014" name="Int. J. Syst. Evol. Microbiol.">
        <title>Complete genome sequence of Corynebacterium casei LMG S-19264T (=DSM 44701T), isolated from a smear-ripened cheese.</title>
        <authorList>
            <consortium name="US DOE Joint Genome Institute (JGI-PGF)"/>
            <person name="Walter F."/>
            <person name="Albersmeier A."/>
            <person name="Kalinowski J."/>
            <person name="Ruckert C."/>
        </authorList>
    </citation>
    <scope>NUCLEOTIDE SEQUENCE</scope>
    <source>
        <strain evidence="12">CGMCC 1.7086</strain>
    </source>
</reference>
<evidence type="ECO:0000313" key="12">
    <source>
        <dbReference type="EMBL" id="GGO75312.1"/>
    </source>
</evidence>
<evidence type="ECO:0000256" key="3">
    <source>
        <dbReference type="ARBA" id="ARBA00012560"/>
    </source>
</evidence>
<dbReference type="PANTHER" id="PTHR32438">
    <property type="entry name" value="4-ALPHA-GLUCANOTRANSFERASE DPE1, CHLOROPLASTIC/AMYLOPLASTIC"/>
    <property type="match status" value="1"/>
</dbReference>
<dbReference type="InterPro" id="IPR017853">
    <property type="entry name" value="GH"/>
</dbReference>
<dbReference type="InterPro" id="IPR048458">
    <property type="entry name" value="MalQ_N"/>
</dbReference>
<comment type="catalytic activity">
    <reaction evidence="1 10">
        <text>Transfers a segment of a (1-&gt;4)-alpha-D-glucan to a new position in an acceptor, which may be glucose or a (1-&gt;4)-alpha-D-glucan.</text>
        <dbReference type="EC" id="2.4.1.25"/>
    </reaction>
</comment>
<dbReference type="GO" id="GO:0005975">
    <property type="term" value="P:carbohydrate metabolic process"/>
    <property type="evidence" value="ECO:0007669"/>
    <property type="project" value="InterPro"/>
</dbReference>
<comment type="caution">
    <text evidence="12">The sequence shown here is derived from an EMBL/GenBank/DDBJ whole genome shotgun (WGS) entry which is preliminary data.</text>
</comment>
<keyword evidence="7 10" id="KW-0119">Carbohydrate metabolism</keyword>
<accession>A0A918DME4</accession>
<dbReference type="EC" id="2.4.1.25" evidence="3 10"/>
<keyword evidence="5 10" id="KW-0328">Glycosyltransferase</keyword>
<evidence type="ECO:0000256" key="7">
    <source>
        <dbReference type="ARBA" id="ARBA00023277"/>
    </source>
</evidence>
<dbReference type="RefSeq" id="WP_188699280.1">
    <property type="nucleotide sequence ID" value="NZ_BMLS01000012.1"/>
</dbReference>
<reference evidence="12" key="2">
    <citation type="submission" date="2020-09" db="EMBL/GenBank/DDBJ databases">
        <authorList>
            <person name="Sun Q."/>
            <person name="Zhou Y."/>
        </authorList>
    </citation>
    <scope>NUCLEOTIDE SEQUENCE</scope>
    <source>
        <strain evidence="12">CGMCC 1.7086</strain>
    </source>
</reference>
<keyword evidence="6 10" id="KW-0808">Transferase</keyword>
<evidence type="ECO:0000256" key="2">
    <source>
        <dbReference type="ARBA" id="ARBA00005684"/>
    </source>
</evidence>
<dbReference type="GO" id="GO:0004134">
    <property type="term" value="F:4-alpha-glucanotransferase activity"/>
    <property type="evidence" value="ECO:0007669"/>
    <property type="project" value="UniProtKB-EC"/>
</dbReference>